<dbReference type="PROSITE" id="PS50853">
    <property type="entry name" value="FN3"/>
    <property type="match status" value="7"/>
</dbReference>
<name>A0A2T7NQ08_POMCA</name>
<feature type="domain" description="Ig-like" evidence="18">
    <location>
        <begin position="635"/>
        <end position="715"/>
    </location>
</feature>
<dbReference type="InterPro" id="IPR036179">
    <property type="entry name" value="Ig-like_dom_sf"/>
</dbReference>
<keyword evidence="10" id="KW-0472">Membrane</keyword>
<dbReference type="Pfam" id="PF13927">
    <property type="entry name" value="Ig_3"/>
    <property type="match status" value="1"/>
</dbReference>
<dbReference type="InterPro" id="IPR050991">
    <property type="entry name" value="ECM_Regulatory_Proteins"/>
</dbReference>
<keyword evidence="7" id="KW-0378">Hydrolase</keyword>
<comment type="catalytic activity">
    <reaction evidence="15">
        <text>O-phospho-L-tyrosyl-[protein] + H2O = L-tyrosyl-[protein] + phosphate</text>
        <dbReference type="Rhea" id="RHEA:10684"/>
        <dbReference type="Rhea" id="RHEA-COMP:10136"/>
        <dbReference type="Rhea" id="RHEA-COMP:20101"/>
        <dbReference type="ChEBI" id="CHEBI:15377"/>
        <dbReference type="ChEBI" id="CHEBI:43474"/>
        <dbReference type="ChEBI" id="CHEBI:46858"/>
        <dbReference type="ChEBI" id="CHEBI:61978"/>
        <dbReference type="EC" id="3.1.3.48"/>
    </reaction>
</comment>
<feature type="domain" description="Fibronectin type-III" evidence="19">
    <location>
        <begin position="224"/>
        <end position="325"/>
    </location>
</feature>
<feature type="signal peptide" evidence="17">
    <location>
        <begin position="1"/>
        <end position="19"/>
    </location>
</feature>
<dbReference type="Pfam" id="PF00047">
    <property type="entry name" value="ig"/>
    <property type="match status" value="1"/>
</dbReference>
<comment type="caution">
    <text evidence="20">The sequence shown here is derived from an EMBL/GenBank/DDBJ whole genome shotgun (WGS) entry which is preliminary data.</text>
</comment>
<accession>A0A2T7NQ08</accession>
<feature type="domain" description="Ig-like" evidence="18">
    <location>
        <begin position="125"/>
        <end position="221"/>
    </location>
</feature>
<evidence type="ECO:0000256" key="6">
    <source>
        <dbReference type="ARBA" id="ARBA00022737"/>
    </source>
</evidence>
<feature type="domain" description="Fibronectin type-III" evidence="19">
    <location>
        <begin position="523"/>
        <end position="622"/>
    </location>
</feature>
<evidence type="ECO:0000256" key="3">
    <source>
        <dbReference type="ARBA" id="ARBA00013064"/>
    </source>
</evidence>
<dbReference type="SMART" id="SM00409">
    <property type="entry name" value="IG"/>
    <property type="match status" value="3"/>
</dbReference>
<evidence type="ECO:0000256" key="5">
    <source>
        <dbReference type="ARBA" id="ARBA00022729"/>
    </source>
</evidence>
<dbReference type="OrthoDB" id="6089342at2759"/>
<dbReference type="SMART" id="SM00060">
    <property type="entry name" value="FN3"/>
    <property type="match status" value="9"/>
</dbReference>
<evidence type="ECO:0000256" key="7">
    <source>
        <dbReference type="ARBA" id="ARBA00022801"/>
    </source>
</evidence>
<feature type="chain" id="PRO_5015717356" description="protein-tyrosine-phosphatase" evidence="17">
    <location>
        <begin position="20"/>
        <end position="1274"/>
    </location>
</feature>
<dbReference type="GO" id="GO:0016020">
    <property type="term" value="C:membrane"/>
    <property type="evidence" value="ECO:0007669"/>
    <property type="project" value="UniProtKB-SubCell"/>
</dbReference>
<dbReference type="EC" id="3.1.3.48" evidence="3"/>
<keyword evidence="12" id="KW-0675">Receptor</keyword>
<evidence type="ECO:0000256" key="9">
    <source>
        <dbReference type="ARBA" id="ARBA00022989"/>
    </source>
</evidence>
<feature type="domain" description="Fibronectin type-III" evidence="19">
    <location>
        <begin position="329"/>
        <end position="431"/>
    </location>
</feature>
<dbReference type="InterPro" id="IPR007110">
    <property type="entry name" value="Ig-like_dom"/>
</dbReference>
<dbReference type="SMART" id="SM00408">
    <property type="entry name" value="IGc2"/>
    <property type="match status" value="3"/>
</dbReference>
<dbReference type="InterPro" id="IPR013151">
    <property type="entry name" value="Immunoglobulin_dom"/>
</dbReference>
<dbReference type="Pfam" id="PF07679">
    <property type="entry name" value="I-set"/>
    <property type="match status" value="1"/>
</dbReference>
<keyword evidence="6" id="KW-0677">Repeat</keyword>
<sequence>MSLSSAILVVCSLLTAALSQTPRINTEISQVVAVQGDNAVLPCTIQGLDGYKVLWSKERKLVMFDRNRIVGDTRFSMDRHHVTDWSLRISDVKKEDSGRYSCQVNTNPVTGNDVTLIVLDKNAVPLVPKEVLALQGSEVQIRCKLPSPNDIATWSYQSDYRRDSSRQNIANNNKFSFRQSNLADDPVNTLVIKDVRSSDEGRYFCRARGGDEAESVLKVVGSPPPPSIVARAVSPNEIAVSWERPSGQGIDVTGYTLFVVDGDTGKEEVLEIAPTREQGKEETYTLRDLTTDTVYTIQLAARLQLSQSAMLGERSPKVTVRTPRFVPSPPLNVQIKRLTDDAAEVTWDPSDQSVSGKVLGYNVSYTPVTSGKQQPKPKTVRVEEAHSNRWKARITGLTPKTRYSVSVTATTKKTSGQASKPIIYLHKTFPPDLSLNGRALSENSVLLTLNHVGSGALTNAKMFYTEASEPSWKRLDMSPNSSYTVVGGLDPGKSYFFKFHAKLGGKVKQSVTHVTTPPYDLKAPRDVEVDATASNSINVKWTYPQGGGAAPLPLGYIVYVEEHIDGVASANRRRNQLVVFNRTSVEVKELLPGMRYNIMVAAFNGFGQGPTTDSLIFRIAESDVKQDSVNQPIPPSFTHPLPRSINVTKGEPVRITCVADGYPVPDVMWFDNGEPIGVPAQGSNQLYIANIRSSTMLTCRASSQYGNIEASTRVNLLQDSQAPPGGPSLKLNIEDVKSTTLTLAWSINGVSPLATTRLHMDIKDKDGRTLLSQSLPGQTRSFNLHTLQPGTDYIAELRMFERNREGREEMLARDRIVMKTLAADTDRTTQPPQAPVQEEVDRYRARLPLTLTSVTPTTASLEWTIEGINPAYVQALEFRVKARSNLTLLTQSMEPAMRTMELQSLTPGSLYYVQLRAFDALGEVLGQSVMQVNTPREPGADDEDGREGSPRGLRLTIAAKGVESKAALLDWRLSGASTDDLKGFLLIIKDPQNRTLLRQEMAAESRTLSLSRLTPRTRYIAELYALDSRGATIAQAATLLTTADESTDSADDAAPLRVYTEEVATDSVKVAWDVPSKLQPEVSVITAELRNVANFTMLAHQMSPLTRSLTVRNLEAGERYSVRVEVKGHQGQLLKSGYLEFDSQATPGMPGRPQLLRARAVNSSAAQLDWRDTPSPSPLPGSSAITGYSVTFATVDSANQLTSTMYQIPIYGSAKFVVIPNLRPGERYMFQVAATGVTASGPRSAPMFVDLPRQILCSLSCPFAKRERDRQKGR</sequence>
<dbReference type="PANTHER" id="PTHR46708:SF2">
    <property type="entry name" value="FIBRONECTIN TYPE-III DOMAIN-CONTAINING PROTEIN"/>
    <property type="match status" value="1"/>
</dbReference>
<evidence type="ECO:0000256" key="14">
    <source>
        <dbReference type="ARBA" id="ARBA00023319"/>
    </source>
</evidence>
<dbReference type="AlphaFoldDB" id="A0A2T7NQ08"/>
<dbReference type="PROSITE" id="PS50835">
    <property type="entry name" value="IG_LIKE"/>
    <property type="match status" value="3"/>
</dbReference>
<feature type="domain" description="Fibronectin type-III" evidence="19">
    <location>
        <begin position="845"/>
        <end position="937"/>
    </location>
</feature>
<evidence type="ECO:0000256" key="2">
    <source>
        <dbReference type="ARBA" id="ARBA00010504"/>
    </source>
</evidence>
<dbReference type="FunFam" id="2.60.40.10:FF:000028">
    <property type="entry name" value="Neuronal cell adhesion molecule"/>
    <property type="match status" value="1"/>
</dbReference>
<reference evidence="20 21" key="1">
    <citation type="submission" date="2018-04" db="EMBL/GenBank/DDBJ databases">
        <title>The genome of golden apple snail Pomacea canaliculata provides insight into stress tolerance and invasive adaptation.</title>
        <authorList>
            <person name="Liu C."/>
            <person name="Liu B."/>
            <person name="Ren Y."/>
            <person name="Zhang Y."/>
            <person name="Wang H."/>
            <person name="Li S."/>
            <person name="Jiang F."/>
            <person name="Yin L."/>
            <person name="Zhang G."/>
            <person name="Qian W."/>
            <person name="Fan W."/>
        </authorList>
    </citation>
    <scope>NUCLEOTIDE SEQUENCE [LARGE SCALE GENOMIC DNA]</scope>
    <source>
        <strain evidence="20">SZHN2017</strain>
        <tissue evidence="20">Muscle</tissue>
    </source>
</reference>
<keyword evidence="5 17" id="KW-0732">Signal</keyword>
<comment type="subcellular location">
    <subcellularLocation>
        <location evidence="1">Membrane</location>
        <topology evidence="1">Single-pass membrane protein</topology>
    </subcellularLocation>
</comment>
<dbReference type="InterPro" id="IPR013783">
    <property type="entry name" value="Ig-like_fold"/>
</dbReference>
<dbReference type="InterPro" id="IPR036116">
    <property type="entry name" value="FN3_sf"/>
</dbReference>
<dbReference type="STRING" id="400727.A0A2T7NQ08"/>
<evidence type="ECO:0000256" key="1">
    <source>
        <dbReference type="ARBA" id="ARBA00004167"/>
    </source>
</evidence>
<dbReference type="InterPro" id="IPR013098">
    <property type="entry name" value="Ig_I-set"/>
</dbReference>
<keyword evidence="14" id="KW-0393">Immunoglobulin domain</keyword>
<evidence type="ECO:0000256" key="13">
    <source>
        <dbReference type="ARBA" id="ARBA00023180"/>
    </source>
</evidence>
<evidence type="ECO:0000256" key="12">
    <source>
        <dbReference type="ARBA" id="ARBA00023170"/>
    </source>
</evidence>
<proteinExistence type="inferred from homology"/>
<dbReference type="InterPro" id="IPR003599">
    <property type="entry name" value="Ig_sub"/>
</dbReference>
<dbReference type="PANTHER" id="PTHR46708">
    <property type="entry name" value="TENASCIN"/>
    <property type="match status" value="1"/>
</dbReference>
<evidence type="ECO:0000256" key="8">
    <source>
        <dbReference type="ARBA" id="ARBA00022912"/>
    </source>
</evidence>
<comment type="similarity">
    <text evidence="2">Belongs to the protein-tyrosine phosphatase family. Receptor class 2A subfamily.</text>
</comment>
<dbReference type="SUPFAM" id="SSF48726">
    <property type="entry name" value="Immunoglobulin"/>
    <property type="match status" value="3"/>
</dbReference>
<keyword evidence="4" id="KW-0812">Transmembrane</keyword>
<dbReference type="InterPro" id="IPR003598">
    <property type="entry name" value="Ig_sub2"/>
</dbReference>
<feature type="domain" description="Fibronectin type-III" evidence="19">
    <location>
        <begin position="1054"/>
        <end position="1149"/>
    </location>
</feature>
<evidence type="ECO:0000256" key="4">
    <source>
        <dbReference type="ARBA" id="ARBA00022692"/>
    </source>
</evidence>
<feature type="domain" description="Fibronectin type-III" evidence="19">
    <location>
        <begin position="723"/>
        <end position="823"/>
    </location>
</feature>
<dbReference type="SUPFAM" id="SSF49265">
    <property type="entry name" value="Fibronectin type III"/>
    <property type="match status" value="4"/>
</dbReference>
<dbReference type="CDD" id="cd00063">
    <property type="entry name" value="FN3"/>
    <property type="match status" value="5"/>
</dbReference>
<feature type="region of interest" description="Disordered" evidence="16">
    <location>
        <begin position="931"/>
        <end position="951"/>
    </location>
</feature>
<dbReference type="EMBL" id="PZQS01000010">
    <property type="protein sequence ID" value="PVD23236.1"/>
    <property type="molecule type" value="Genomic_DNA"/>
</dbReference>
<evidence type="ECO:0000256" key="16">
    <source>
        <dbReference type="SAM" id="MobiDB-lite"/>
    </source>
</evidence>
<organism evidence="20 21">
    <name type="scientific">Pomacea canaliculata</name>
    <name type="common">Golden apple snail</name>
    <dbReference type="NCBI Taxonomy" id="400727"/>
    <lineage>
        <taxon>Eukaryota</taxon>
        <taxon>Metazoa</taxon>
        <taxon>Spiralia</taxon>
        <taxon>Lophotrochozoa</taxon>
        <taxon>Mollusca</taxon>
        <taxon>Gastropoda</taxon>
        <taxon>Caenogastropoda</taxon>
        <taxon>Architaenioglossa</taxon>
        <taxon>Ampullarioidea</taxon>
        <taxon>Ampullariidae</taxon>
        <taxon>Pomacea</taxon>
    </lineage>
</organism>
<keyword evidence="11" id="KW-1015">Disulfide bond</keyword>
<evidence type="ECO:0000256" key="11">
    <source>
        <dbReference type="ARBA" id="ARBA00023157"/>
    </source>
</evidence>
<keyword evidence="8" id="KW-0904">Protein phosphatase</keyword>
<dbReference type="InterPro" id="IPR003961">
    <property type="entry name" value="FN3_dom"/>
</dbReference>
<evidence type="ECO:0000313" key="20">
    <source>
        <dbReference type="EMBL" id="PVD23236.1"/>
    </source>
</evidence>
<feature type="domain" description="Ig-like" evidence="18">
    <location>
        <begin position="22"/>
        <end position="115"/>
    </location>
</feature>
<dbReference type="Gene3D" id="2.60.40.10">
    <property type="entry name" value="Immunoglobulins"/>
    <property type="match status" value="11"/>
</dbReference>
<evidence type="ECO:0000256" key="15">
    <source>
        <dbReference type="ARBA" id="ARBA00051722"/>
    </source>
</evidence>
<dbReference type="Pfam" id="PF00041">
    <property type="entry name" value="fn3"/>
    <property type="match status" value="4"/>
</dbReference>
<keyword evidence="9" id="KW-1133">Transmembrane helix</keyword>
<dbReference type="FunFam" id="2.60.40.10:FF:000010">
    <property type="entry name" value="receptor-type tyrosine-protein phosphatase delta isoform X1"/>
    <property type="match status" value="1"/>
</dbReference>
<gene>
    <name evidence="20" type="ORF">C0Q70_16499</name>
</gene>
<protein>
    <recommendedName>
        <fullName evidence="3">protein-tyrosine-phosphatase</fullName>
        <ecNumber evidence="3">3.1.3.48</ecNumber>
    </recommendedName>
</protein>
<keyword evidence="21" id="KW-1185">Reference proteome</keyword>
<dbReference type="Proteomes" id="UP000245119">
    <property type="component" value="Linkage Group LG10"/>
</dbReference>
<feature type="domain" description="Fibronectin type-III" evidence="19">
    <location>
        <begin position="1152"/>
        <end position="1254"/>
    </location>
</feature>
<keyword evidence="13" id="KW-0325">Glycoprotein</keyword>
<evidence type="ECO:0000256" key="10">
    <source>
        <dbReference type="ARBA" id="ARBA00023136"/>
    </source>
</evidence>
<evidence type="ECO:0000259" key="19">
    <source>
        <dbReference type="PROSITE" id="PS50853"/>
    </source>
</evidence>
<evidence type="ECO:0000259" key="18">
    <source>
        <dbReference type="PROSITE" id="PS50835"/>
    </source>
</evidence>
<dbReference type="GO" id="GO:0004725">
    <property type="term" value="F:protein tyrosine phosphatase activity"/>
    <property type="evidence" value="ECO:0007669"/>
    <property type="project" value="UniProtKB-EC"/>
</dbReference>
<evidence type="ECO:0000313" key="21">
    <source>
        <dbReference type="Proteomes" id="UP000245119"/>
    </source>
</evidence>
<evidence type="ECO:0000256" key="17">
    <source>
        <dbReference type="SAM" id="SignalP"/>
    </source>
</evidence>